<keyword evidence="7 10" id="KW-0949">S-adenosyl-L-methionine</keyword>
<sequence length="236" mass="26760">MHLFYTPLLTDTTVVLPEEESKHAIKVLRLTKGDFVSLVDGKGGFYKAVIEQDNPKKCSLRLVEAQKAFNYRPFNIHIAVTPTKNIDRIEWFLEKATEIGVNQISFLLCERSERKQVNLERLEKVVVSAMKQSVKAYKPAVNDIIPFKDFIRTVQPDQTYIAHLEAHERTSLHQLNLHDSACVLIGPEGDFTPGEIELAYEKGIKPVTLGQSRLRTETAALVACHTLNLLYEMKIA</sequence>
<name>A0A512AZ06_9BACT</name>
<dbReference type="NCBIfam" id="TIGR00046">
    <property type="entry name" value="RsmE family RNA methyltransferase"/>
    <property type="match status" value="1"/>
</dbReference>
<evidence type="ECO:0000256" key="9">
    <source>
        <dbReference type="ARBA" id="ARBA00047944"/>
    </source>
</evidence>
<dbReference type="Proteomes" id="UP000321532">
    <property type="component" value="Unassembled WGS sequence"/>
</dbReference>
<evidence type="ECO:0000256" key="7">
    <source>
        <dbReference type="ARBA" id="ARBA00022691"/>
    </source>
</evidence>
<dbReference type="PANTHER" id="PTHR30027:SF3">
    <property type="entry name" value="16S RRNA (URACIL(1498)-N(3))-METHYLTRANSFERASE"/>
    <property type="match status" value="1"/>
</dbReference>
<dbReference type="Gene3D" id="2.40.240.20">
    <property type="entry name" value="Hypothetical PUA domain-like, domain 1"/>
    <property type="match status" value="1"/>
</dbReference>
<dbReference type="NCBIfam" id="NF008702">
    <property type="entry name" value="PRK11713.6-1"/>
    <property type="match status" value="1"/>
</dbReference>
<evidence type="ECO:0000259" key="11">
    <source>
        <dbReference type="Pfam" id="PF04452"/>
    </source>
</evidence>
<dbReference type="RefSeq" id="WP_146898217.1">
    <property type="nucleotide sequence ID" value="NZ_BJYS01000019.1"/>
</dbReference>
<dbReference type="PANTHER" id="PTHR30027">
    <property type="entry name" value="RIBOSOMAL RNA SMALL SUBUNIT METHYLTRANSFERASE E"/>
    <property type="match status" value="1"/>
</dbReference>
<dbReference type="GO" id="GO:0070042">
    <property type="term" value="F:rRNA (uridine-N3-)-methyltransferase activity"/>
    <property type="evidence" value="ECO:0007669"/>
    <property type="project" value="TreeGrafter"/>
</dbReference>
<comment type="caution">
    <text evidence="13">The sequence shown here is derived from an EMBL/GenBank/DDBJ whole genome shotgun (WGS) entry which is preliminary data.</text>
</comment>
<dbReference type="InterPro" id="IPR015947">
    <property type="entry name" value="PUA-like_sf"/>
</dbReference>
<feature type="domain" description="Ribosomal RNA small subunit methyltransferase E PUA-like" evidence="12">
    <location>
        <begin position="16"/>
        <end position="62"/>
    </location>
</feature>
<evidence type="ECO:0000256" key="5">
    <source>
        <dbReference type="ARBA" id="ARBA00022603"/>
    </source>
</evidence>
<dbReference type="GO" id="GO:0070475">
    <property type="term" value="P:rRNA base methylation"/>
    <property type="evidence" value="ECO:0007669"/>
    <property type="project" value="TreeGrafter"/>
</dbReference>
<evidence type="ECO:0000256" key="3">
    <source>
        <dbReference type="ARBA" id="ARBA00022490"/>
    </source>
</evidence>
<evidence type="ECO:0000256" key="4">
    <source>
        <dbReference type="ARBA" id="ARBA00022552"/>
    </source>
</evidence>
<dbReference type="Pfam" id="PF20260">
    <property type="entry name" value="PUA_4"/>
    <property type="match status" value="1"/>
</dbReference>
<accession>A0A512AZ06</accession>
<gene>
    <name evidence="13" type="ORF">AAE02nite_26190</name>
</gene>
<comment type="similarity">
    <text evidence="2 10">Belongs to the RNA methyltransferase RsmE family.</text>
</comment>
<organism evidence="13 14">
    <name type="scientific">Adhaeribacter aerolatus</name>
    <dbReference type="NCBI Taxonomy" id="670289"/>
    <lineage>
        <taxon>Bacteria</taxon>
        <taxon>Pseudomonadati</taxon>
        <taxon>Bacteroidota</taxon>
        <taxon>Cytophagia</taxon>
        <taxon>Cytophagales</taxon>
        <taxon>Hymenobacteraceae</taxon>
        <taxon>Adhaeribacter</taxon>
    </lineage>
</organism>
<dbReference type="EC" id="2.1.1.193" evidence="10"/>
<dbReference type="SUPFAM" id="SSF75217">
    <property type="entry name" value="alpha/beta knot"/>
    <property type="match status" value="1"/>
</dbReference>
<comment type="function">
    <text evidence="8 10">Specifically methylates the N3 position of the uracil ring of uridine 1498 (m3U1498) in 16S rRNA. Acts on the fully assembled 30S ribosomal subunit.</text>
</comment>
<keyword evidence="6 10" id="KW-0808">Transferase</keyword>
<dbReference type="Pfam" id="PF04452">
    <property type="entry name" value="Methyltrans_RNA"/>
    <property type="match status" value="1"/>
</dbReference>
<evidence type="ECO:0000256" key="1">
    <source>
        <dbReference type="ARBA" id="ARBA00004496"/>
    </source>
</evidence>
<comment type="subcellular location">
    <subcellularLocation>
        <location evidence="1 10">Cytoplasm</location>
    </subcellularLocation>
</comment>
<keyword evidence="3 10" id="KW-0963">Cytoplasm</keyword>
<dbReference type="InterPro" id="IPR046886">
    <property type="entry name" value="RsmE_MTase_dom"/>
</dbReference>
<dbReference type="InterPro" id="IPR006700">
    <property type="entry name" value="RsmE"/>
</dbReference>
<evidence type="ECO:0000256" key="10">
    <source>
        <dbReference type="PIRNR" id="PIRNR015601"/>
    </source>
</evidence>
<reference evidence="13 14" key="1">
    <citation type="submission" date="2019-07" db="EMBL/GenBank/DDBJ databases">
        <title>Whole genome shotgun sequence of Adhaeribacter aerolatus NBRC 106133.</title>
        <authorList>
            <person name="Hosoyama A."/>
            <person name="Uohara A."/>
            <person name="Ohji S."/>
            <person name="Ichikawa N."/>
        </authorList>
    </citation>
    <scope>NUCLEOTIDE SEQUENCE [LARGE SCALE GENOMIC DNA]</scope>
    <source>
        <strain evidence="13 14">NBRC 106133</strain>
    </source>
</reference>
<evidence type="ECO:0000256" key="6">
    <source>
        <dbReference type="ARBA" id="ARBA00022679"/>
    </source>
</evidence>
<protein>
    <recommendedName>
        <fullName evidence="10">Ribosomal RNA small subunit methyltransferase E</fullName>
        <ecNumber evidence="10">2.1.1.193</ecNumber>
    </recommendedName>
</protein>
<keyword evidence="4 10" id="KW-0698">rRNA processing</keyword>
<comment type="catalytic activity">
    <reaction evidence="9 10">
        <text>uridine(1498) in 16S rRNA + S-adenosyl-L-methionine = N(3)-methyluridine(1498) in 16S rRNA + S-adenosyl-L-homocysteine + H(+)</text>
        <dbReference type="Rhea" id="RHEA:42920"/>
        <dbReference type="Rhea" id="RHEA-COMP:10283"/>
        <dbReference type="Rhea" id="RHEA-COMP:10284"/>
        <dbReference type="ChEBI" id="CHEBI:15378"/>
        <dbReference type="ChEBI" id="CHEBI:57856"/>
        <dbReference type="ChEBI" id="CHEBI:59789"/>
        <dbReference type="ChEBI" id="CHEBI:65315"/>
        <dbReference type="ChEBI" id="CHEBI:74502"/>
        <dbReference type="EC" id="2.1.1.193"/>
    </reaction>
</comment>
<evidence type="ECO:0000259" key="12">
    <source>
        <dbReference type="Pfam" id="PF20260"/>
    </source>
</evidence>
<dbReference type="InterPro" id="IPR046887">
    <property type="entry name" value="RsmE_PUA-like"/>
</dbReference>
<evidence type="ECO:0000256" key="2">
    <source>
        <dbReference type="ARBA" id="ARBA00005528"/>
    </source>
</evidence>
<evidence type="ECO:0000313" key="13">
    <source>
        <dbReference type="EMBL" id="GEO04955.1"/>
    </source>
</evidence>
<dbReference type="AlphaFoldDB" id="A0A512AZ06"/>
<evidence type="ECO:0000313" key="14">
    <source>
        <dbReference type="Proteomes" id="UP000321532"/>
    </source>
</evidence>
<dbReference type="SUPFAM" id="SSF88697">
    <property type="entry name" value="PUA domain-like"/>
    <property type="match status" value="1"/>
</dbReference>
<dbReference type="CDD" id="cd18084">
    <property type="entry name" value="RsmE-like"/>
    <property type="match status" value="1"/>
</dbReference>
<dbReference type="InterPro" id="IPR029026">
    <property type="entry name" value="tRNA_m1G_MTases_N"/>
</dbReference>
<dbReference type="Gene3D" id="3.40.1280.10">
    <property type="match status" value="1"/>
</dbReference>
<dbReference type="EMBL" id="BJYS01000019">
    <property type="protein sequence ID" value="GEO04955.1"/>
    <property type="molecule type" value="Genomic_DNA"/>
</dbReference>
<dbReference type="OrthoDB" id="9815641at2"/>
<keyword evidence="5 10" id="KW-0489">Methyltransferase</keyword>
<keyword evidence="14" id="KW-1185">Reference proteome</keyword>
<evidence type="ECO:0000256" key="8">
    <source>
        <dbReference type="ARBA" id="ARBA00025699"/>
    </source>
</evidence>
<dbReference type="InterPro" id="IPR029028">
    <property type="entry name" value="Alpha/beta_knot_MTases"/>
</dbReference>
<proteinExistence type="inferred from homology"/>
<feature type="domain" description="Ribosomal RNA small subunit methyltransferase E methyltransferase" evidence="11">
    <location>
        <begin position="72"/>
        <end position="227"/>
    </location>
</feature>
<dbReference type="PIRSF" id="PIRSF015601">
    <property type="entry name" value="MTase_slr0722"/>
    <property type="match status" value="1"/>
</dbReference>
<dbReference type="GO" id="GO:0005737">
    <property type="term" value="C:cytoplasm"/>
    <property type="evidence" value="ECO:0007669"/>
    <property type="project" value="UniProtKB-SubCell"/>
</dbReference>